<evidence type="ECO:0000256" key="1">
    <source>
        <dbReference type="ARBA" id="ARBA00004651"/>
    </source>
</evidence>
<feature type="transmembrane region" description="Helical" evidence="12">
    <location>
        <begin position="70"/>
        <end position="92"/>
    </location>
</feature>
<evidence type="ECO:0000256" key="8">
    <source>
        <dbReference type="ARBA" id="ARBA00023065"/>
    </source>
</evidence>
<feature type="binding site" evidence="11">
    <location>
        <position position="316"/>
    </location>
    <ligand>
        <name>K(+)</name>
        <dbReference type="ChEBI" id="CHEBI:29103"/>
    </ligand>
</feature>
<evidence type="ECO:0000256" key="5">
    <source>
        <dbReference type="ARBA" id="ARBA00022692"/>
    </source>
</evidence>
<evidence type="ECO:0000256" key="3">
    <source>
        <dbReference type="ARBA" id="ARBA00022475"/>
    </source>
</evidence>
<feature type="transmembrane region" description="Helical" evidence="12">
    <location>
        <begin position="266"/>
        <end position="285"/>
    </location>
</feature>
<keyword evidence="11" id="KW-0479">Metal-binding</keyword>
<organism evidence="13 14">
    <name type="scientific">Ancylobacter novellus</name>
    <name type="common">Thiobacillus novellus</name>
    <dbReference type="NCBI Taxonomy" id="921"/>
    <lineage>
        <taxon>Bacteria</taxon>
        <taxon>Pseudomonadati</taxon>
        <taxon>Pseudomonadota</taxon>
        <taxon>Alphaproteobacteria</taxon>
        <taxon>Hyphomicrobiales</taxon>
        <taxon>Xanthobacteraceae</taxon>
        <taxon>Ancylobacter</taxon>
    </lineage>
</organism>
<keyword evidence="6 10" id="KW-0630">Potassium</keyword>
<feature type="transmembrane region" description="Helical" evidence="12">
    <location>
        <begin position="135"/>
        <end position="162"/>
    </location>
</feature>
<dbReference type="EMBL" id="QFQD01000066">
    <property type="protein sequence ID" value="PZQ80346.1"/>
    <property type="molecule type" value="Genomic_DNA"/>
</dbReference>
<evidence type="ECO:0000256" key="10">
    <source>
        <dbReference type="PIRNR" id="PIRNR006247"/>
    </source>
</evidence>
<keyword evidence="8 10" id="KW-0406">Ion transport</keyword>
<dbReference type="Pfam" id="PF02386">
    <property type="entry name" value="TrkH"/>
    <property type="match status" value="1"/>
</dbReference>
<reference evidence="13 14" key="1">
    <citation type="submission" date="2017-08" db="EMBL/GenBank/DDBJ databases">
        <title>Infants hospitalized years apart are colonized by the same room-sourced microbial strains.</title>
        <authorList>
            <person name="Brooks B."/>
            <person name="Olm M.R."/>
            <person name="Firek B.A."/>
            <person name="Baker R."/>
            <person name="Thomas B.C."/>
            <person name="Morowitz M.J."/>
            <person name="Banfield J.F."/>
        </authorList>
    </citation>
    <scope>NUCLEOTIDE SEQUENCE [LARGE SCALE GENOMIC DNA]</scope>
    <source>
        <strain evidence="13">S2_005_001_R2_27</strain>
    </source>
</reference>
<dbReference type="InterPro" id="IPR004772">
    <property type="entry name" value="TrkH"/>
</dbReference>
<keyword evidence="3 10" id="KW-1003">Cell membrane</keyword>
<gene>
    <name evidence="13" type="ORF">DI549_17415</name>
</gene>
<feature type="transmembrane region" description="Helical" evidence="12">
    <location>
        <begin position="7"/>
        <end position="31"/>
    </location>
</feature>
<feature type="transmembrane region" description="Helical" evidence="12">
    <location>
        <begin position="454"/>
        <end position="477"/>
    </location>
</feature>
<evidence type="ECO:0000313" key="14">
    <source>
        <dbReference type="Proteomes" id="UP000248887"/>
    </source>
</evidence>
<feature type="binding site" evidence="11">
    <location>
        <position position="220"/>
    </location>
    <ligand>
        <name>K(+)</name>
        <dbReference type="ChEBI" id="CHEBI:29103"/>
    </ligand>
</feature>
<comment type="function">
    <text evidence="10">Low-affinity potassium transport system. Interacts with Trk system potassium uptake protein TrkA.</text>
</comment>
<feature type="transmembrane region" description="Helical" evidence="12">
    <location>
        <begin position="390"/>
        <end position="412"/>
    </location>
</feature>
<feature type="transmembrane region" description="Helical" evidence="12">
    <location>
        <begin position="332"/>
        <end position="351"/>
    </location>
</feature>
<feature type="transmembrane region" description="Helical" evidence="12">
    <location>
        <begin position="239"/>
        <end position="260"/>
    </location>
</feature>
<keyword evidence="10" id="KW-0997">Cell inner membrane</keyword>
<name>A0A2W5QTH5_ANCNO</name>
<dbReference type="Proteomes" id="UP000248887">
    <property type="component" value="Unassembled WGS sequence"/>
</dbReference>
<comment type="subcellular location">
    <subcellularLocation>
        <location evidence="10">Cell inner membrane</location>
        <topology evidence="10">Multi-pass membrane protein</topology>
    </subcellularLocation>
    <subcellularLocation>
        <location evidence="1">Cell membrane</location>
        <topology evidence="1">Multi-pass membrane protein</topology>
    </subcellularLocation>
</comment>
<keyword evidence="5 12" id="KW-0812">Transmembrane</keyword>
<evidence type="ECO:0000256" key="7">
    <source>
        <dbReference type="ARBA" id="ARBA00022989"/>
    </source>
</evidence>
<dbReference type="PANTHER" id="PTHR32024">
    <property type="entry name" value="TRK SYSTEM POTASSIUM UPTAKE PROTEIN TRKG-RELATED"/>
    <property type="match status" value="1"/>
</dbReference>
<evidence type="ECO:0000256" key="11">
    <source>
        <dbReference type="PIRSR" id="PIRSR006247-1"/>
    </source>
</evidence>
<feature type="binding site" evidence="11">
    <location>
        <position position="315"/>
    </location>
    <ligand>
        <name>K(+)</name>
        <dbReference type="ChEBI" id="CHEBI:29103"/>
    </ligand>
</feature>
<comment type="caution">
    <text evidence="13">The sequence shown here is derived from an EMBL/GenBank/DDBJ whole genome shotgun (WGS) entry which is preliminary data.</text>
</comment>
<protein>
    <recommendedName>
        <fullName evidence="10">Trk system potassium uptake protein</fullName>
    </recommendedName>
</protein>
<accession>A0A2W5QTH5</accession>
<keyword evidence="7 12" id="KW-1133">Transmembrane helix</keyword>
<evidence type="ECO:0000256" key="4">
    <source>
        <dbReference type="ARBA" id="ARBA00022538"/>
    </source>
</evidence>
<keyword evidence="4 10" id="KW-0633">Potassium transport</keyword>
<dbReference type="InterPro" id="IPR003445">
    <property type="entry name" value="Cat_transpt"/>
</dbReference>
<proteinExistence type="inferred from homology"/>
<feature type="transmembrane region" description="Helical" evidence="12">
    <location>
        <begin position="183"/>
        <end position="206"/>
    </location>
</feature>
<feature type="binding site" evidence="11">
    <location>
        <position position="113"/>
    </location>
    <ligand>
        <name>K(+)</name>
        <dbReference type="ChEBI" id="CHEBI:29103"/>
    </ligand>
</feature>
<feature type="binding site" evidence="11">
    <location>
        <position position="432"/>
    </location>
    <ligand>
        <name>K(+)</name>
        <dbReference type="ChEBI" id="CHEBI:29103"/>
    </ligand>
</feature>
<evidence type="ECO:0000313" key="13">
    <source>
        <dbReference type="EMBL" id="PZQ80346.1"/>
    </source>
</evidence>
<feature type="binding site" evidence="11">
    <location>
        <position position="433"/>
    </location>
    <ligand>
        <name>K(+)</name>
        <dbReference type="ChEBI" id="CHEBI:29103"/>
    </ligand>
</feature>
<sequence>MIDFRPIAAILGVLLAILGTTMMIPALVDLIAGKGDFLAYVASATITVFVGFSLWLAGRTSEVERLGRRQAFVLTAASWVLLSAFAAIPFMWSQTGLTFVDAYFEAMSGLTTTGATVISNLDTRPPGILIWRAFLHWYGGIGIIVMAMALLPMMHVGGMQLFRAESSDKSEKLLPRAAQMAKSILGTYIVLSLACAATYAACGMSVFDAVAYAMATISTGGFATHDASIGYFHSPAIEYAAIFFMLSGSLPFVLYLRVLAGDFSRIIANTEVRLFLGMVVFFALISTVEQVRGGIAVGETALRQALFNVVSIMSTTGFVASDFTHWGPPTDALYFILLFLGACTGSTAGGMKSFRIAILGSALSQHLKRIIYPNGVFPVRYGGQPIGDDVVASVLSFAFLYLACFLMIGIAINALGFDMITSFSASITAVANVGPGLGPVVGPAQNFAALPDNVIWLLSFGMLVGRLELFTVLVLFLPSFWRR</sequence>
<keyword evidence="9 10" id="KW-0472">Membrane</keyword>
<evidence type="ECO:0000256" key="9">
    <source>
        <dbReference type="ARBA" id="ARBA00023136"/>
    </source>
</evidence>
<evidence type="ECO:0000256" key="12">
    <source>
        <dbReference type="SAM" id="Phobius"/>
    </source>
</evidence>
<dbReference type="AlphaFoldDB" id="A0A2W5QTH5"/>
<dbReference type="GO" id="GO:0046872">
    <property type="term" value="F:metal ion binding"/>
    <property type="evidence" value="ECO:0007669"/>
    <property type="project" value="UniProtKB-KW"/>
</dbReference>
<dbReference type="GO" id="GO:0015379">
    <property type="term" value="F:potassium:chloride symporter activity"/>
    <property type="evidence" value="ECO:0007669"/>
    <property type="project" value="InterPro"/>
</dbReference>
<keyword evidence="2 10" id="KW-0813">Transport</keyword>
<comment type="similarity">
    <text evidence="10">Belongs to the TrkH potassium transport family.</text>
</comment>
<dbReference type="PIRSF" id="PIRSF006247">
    <property type="entry name" value="TrkH"/>
    <property type="match status" value="1"/>
</dbReference>
<dbReference type="PANTHER" id="PTHR32024:SF3">
    <property type="entry name" value="TRK SYSTEM POTASSIUM UPTAKE PROTEIN"/>
    <property type="match status" value="1"/>
</dbReference>
<evidence type="ECO:0000256" key="6">
    <source>
        <dbReference type="ARBA" id="ARBA00022958"/>
    </source>
</evidence>
<evidence type="ECO:0000256" key="2">
    <source>
        <dbReference type="ARBA" id="ARBA00022448"/>
    </source>
</evidence>
<feature type="binding site" evidence="11">
    <location>
        <position position="112"/>
    </location>
    <ligand>
        <name>K(+)</name>
        <dbReference type="ChEBI" id="CHEBI:29103"/>
    </ligand>
</feature>
<feature type="transmembrane region" description="Helical" evidence="12">
    <location>
        <begin position="37"/>
        <end position="58"/>
    </location>
</feature>
<dbReference type="GO" id="GO:0005886">
    <property type="term" value="C:plasma membrane"/>
    <property type="evidence" value="ECO:0007669"/>
    <property type="project" value="UniProtKB-SubCell"/>
</dbReference>